<protein>
    <submittedName>
        <fullName evidence="2">Uncharacterized protein</fullName>
    </submittedName>
</protein>
<dbReference type="Proteomes" id="UP001374535">
    <property type="component" value="Chromosome 5"/>
</dbReference>
<feature type="coiled-coil region" evidence="1">
    <location>
        <begin position="57"/>
        <end position="106"/>
    </location>
</feature>
<evidence type="ECO:0000313" key="2">
    <source>
        <dbReference type="EMBL" id="WVZ12274.1"/>
    </source>
</evidence>
<name>A0AAQ3S1N8_VIGMU</name>
<reference evidence="2 3" key="1">
    <citation type="journal article" date="2023" name="Life. Sci Alliance">
        <title>Evolutionary insights into 3D genome organization and epigenetic landscape of Vigna mungo.</title>
        <authorList>
            <person name="Junaid A."/>
            <person name="Singh B."/>
            <person name="Bhatia S."/>
        </authorList>
    </citation>
    <scope>NUCLEOTIDE SEQUENCE [LARGE SCALE GENOMIC DNA]</scope>
    <source>
        <strain evidence="2">Urdbean</strain>
    </source>
</reference>
<dbReference type="AlphaFoldDB" id="A0AAQ3S1N8"/>
<accession>A0AAQ3S1N8</accession>
<keyword evidence="3" id="KW-1185">Reference proteome</keyword>
<organism evidence="2 3">
    <name type="scientific">Vigna mungo</name>
    <name type="common">Black gram</name>
    <name type="synonym">Phaseolus mungo</name>
    <dbReference type="NCBI Taxonomy" id="3915"/>
    <lineage>
        <taxon>Eukaryota</taxon>
        <taxon>Viridiplantae</taxon>
        <taxon>Streptophyta</taxon>
        <taxon>Embryophyta</taxon>
        <taxon>Tracheophyta</taxon>
        <taxon>Spermatophyta</taxon>
        <taxon>Magnoliopsida</taxon>
        <taxon>eudicotyledons</taxon>
        <taxon>Gunneridae</taxon>
        <taxon>Pentapetalae</taxon>
        <taxon>rosids</taxon>
        <taxon>fabids</taxon>
        <taxon>Fabales</taxon>
        <taxon>Fabaceae</taxon>
        <taxon>Papilionoideae</taxon>
        <taxon>50 kb inversion clade</taxon>
        <taxon>NPAAA clade</taxon>
        <taxon>indigoferoid/millettioid clade</taxon>
        <taxon>Phaseoleae</taxon>
        <taxon>Vigna</taxon>
    </lineage>
</organism>
<gene>
    <name evidence="2" type="ORF">V8G54_016804</name>
</gene>
<evidence type="ECO:0000256" key="1">
    <source>
        <dbReference type="SAM" id="Coils"/>
    </source>
</evidence>
<keyword evidence="1" id="KW-0175">Coiled coil</keyword>
<dbReference type="EMBL" id="CP144696">
    <property type="protein sequence ID" value="WVZ12274.1"/>
    <property type="molecule type" value="Genomic_DNA"/>
</dbReference>
<sequence>MEDPRIRRYFLFLSISTLLLLFTCICFSEKRREHAQKYSLENAPPDDAGNLDILANSAVIEKEKEDLEKEVDELLNHFNDYFELQYQRMKEKIKDQQQKIKNLFSQNEYEKIKKQKIKLQKMGEILIEFCDTSAIILERNFGMIDSL</sequence>
<evidence type="ECO:0000313" key="3">
    <source>
        <dbReference type="Proteomes" id="UP001374535"/>
    </source>
</evidence>
<proteinExistence type="predicted"/>